<keyword evidence="3" id="KW-1185">Reference proteome</keyword>
<dbReference type="AlphaFoldDB" id="A0A9K3JM88"/>
<comment type="caution">
    <text evidence="2">The sequence shown here is derived from an EMBL/GenBank/DDBJ whole genome shotgun (WGS) entry which is preliminary data.</text>
</comment>
<evidence type="ECO:0000256" key="1">
    <source>
        <dbReference type="SAM" id="MobiDB-lite"/>
    </source>
</evidence>
<feature type="region of interest" description="Disordered" evidence="1">
    <location>
        <begin position="107"/>
        <end position="139"/>
    </location>
</feature>
<sequence length="160" mass="18519">MQEIIENQRPPASVFDTWSGSERTFFDHQTWMGASMEQVLKHSFDCQESWNRTYAYAFEQEMNNRYIDDQNRRMHADWHAGRPIVVDPPPVDYASLPPYDGSVSYPTPPLHHSQWVEPRQDQQHVDPQQGGSGSGSGSFSFGEWSEMMTSIFGPPQPRYY</sequence>
<accession>A0A9K3JM88</accession>
<protein>
    <submittedName>
        <fullName evidence="2">Uncharacterized protein</fullName>
    </submittedName>
</protein>
<reference evidence="2" key="1">
    <citation type="journal article" date="2017" name="Nature">
        <title>The sunflower genome provides insights into oil metabolism, flowering and Asterid evolution.</title>
        <authorList>
            <person name="Badouin H."/>
            <person name="Gouzy J."/>
            <person name="Grassa C.J."/>
            <person name="Murat F."/>
            <person name="Staton S.E."/>
            <person name="Cottret L."/>
            <person name="Lelandais-Briere C."/>
            <person name="Owens G.L."/>
            <person name="Carrere S."/>
            <person name="Mayjonade B."/>
            <person name="Legrand L."/>
            <person name="Gill N."/>
            <person name="Kane N.C."/>
            <person name="Bowers J.E."/>
            <person name="Hubner S."/>
            <person name="Bellec A."/>
            <person name="Berard A."/>
            <person name="Berges H."/>
            <person name="Blanchet N."/>
            <person name="Boniface M.C."/>
            <person name="Brunel D."/>
            <person name="Catrice O."/>
            <person name="Chaidir N."/>
            <person name="Claudel C."/>
            <person name="Donnadieu C."/>
            <person name="Faraut T."/>
            <person name="Fievet G."/>
            <person name="Helmstetter N."/>
            <person name="King M."/>
            <person name="Knapp S.J."/>
            <person name="Lai Z."/>
            <person name="Le Paslier M.C."/>
            <person name="Lippi Y."/>
            <person name="Lorenzon L."/>
            <person name="Mandel J.R."/>
            <person name="Marage G."/>
            <person name="Marchand G."/>
            <person name="Marquand E."/>
            <person name="Bret-Mestries E."/>
            <person name="Morien E."/>
            <person name="Nambeesan S."/>
            <person name="Nguyen T."/>
            <person name="Pegot-Espagnet P."/>
            <person name="Pouilly N."/>
            <person name="Raftis F."/>
            <person name="Sallet E."/>
            <person name="Schiex T."/>
            <person name="Thomas J."/>
            <person name="Vandecasteele C."/>
            <person name="Vares D."/>
            <person name="Vear F."/>
            <person name="Vautrin S."/>
            <person name="Crespi M."/>
            <person name="Mangin B."/>
            <person name="Burke J.M."/>
            <person name="Salse J."/>
            <person name="Munos S."/>
            <person name="Vincourt P."/>
            <person name="Rieseberg L.H."/>
            <person name="Langlade N.B."/>
        </authorList>
    </citation>
    <scope>NUCLEOTIDE SEQUENCE</scope>
    <source>
        <tissue evidence="2">Leaves</tissue>
    </source>
</reference>
<evidence type="ECO:0000313" key="3">
    <source>
        <dbReference type="Proteomes" id="UP000215914"/>
    </source>
</evidence>
<gene>
    <name evidence="2" type="ORF">HanXRQr2_Chr02g0061241</name>
</gene>
<proteinExistence type="predicted"/>
<dbReference type="Proteomes" id="UP000215914">
    <property type="component" value="Unassembled WGS sequence"/>
</dbReference>
<reference evidence="2" key="2">
    <citation type="submission" date="2020-06" db="EMBL/GenBank/DDBJ databases">
        <title>Helianthus annuus Genome sequencing and assembly Release 2.</title>
        <authorList>
            <person name="Gouzy J."/>
            <person name="Langlade N."/>
            <person name="Munos S."/>
        </authorList>
    </citation>
    <scope>NUCLEOTIDE SEQUENCE</scope>
    <source>
        <tissue evidence="2">Leaves</tissue>
    </source>
</reference>
<organism evidence="2 3">
    <name type="scientific">Helianthus annuus</name>
    <name type="common">Common sunflower</name>
    <dbReference type="NCBI Taxonomy" id="4232"/>
    <lineage>
        <taxon>Eukaryota</taxon>
        <taxon>Viridiplantae</taxon>
        <taxon>Streptophyta</taxon>
        <taxon>Embryophyta</taxon>
        <taxon>Tracheophyta</taxon>
        <taxon>Spermatophyta</taxon>
        <taxon>Magnoliopsida</taxon>
        <taxon>eudicotyledons</taxon>
        <taxon>Gunneridae</taxon>
        <taxon>Pentapetalae</taxon>
        <taxon>asterids</taxon>
        <taxon>campanulids</taxon>
        <taxon>Asterales</taxon>
        <taxon>Asteraceae</taxon>
        <taxon>Asteroideae</taxon>
        <taxon>Heliantheae alliance</taxon>
        <taxon>Heliantheae</taxon>
        <taxon>Helianthus</taxon>
    </lineage>
</organism>
<dbReference type="Gramene" id="mRNA:HanXRQr2_Chr02g0061241">
    <property type="protein sequence ID" value="CDS:HanXRQr2_Chr02g0061241.1"/>
    <property type="gene ID" value="HanXRQr2_Chr02g0061241"/>
</dbReference>
<name>A0A9K3JM88_HELAN</name>
<evidence type="ECO:0000313" key="2">
    <source>
        <dbReference type="EMBL" id="KAF5818128.1"/>
    </source>
</evidence>
<dbReference type="EMBL" id="MNCJ02000317">
    <property type="protein sequence ID" value="KAF5818128.1"/>
    <property type="molecule type" value="Genomic_DNA"/>
</dbReference>